<dbReference type="RefSeq" id="WP_131259370.1">
    <property type="nucleotide sequence ID" value="NZ_JBHSUS010000001.1"/>
</dbReference>
<protein>
    <submittedName>
        <fullName evidence="2">Glycerophosphodiester phosphodiesterase</fullName>
    </submittedName>
</protein>
<dbReference type="InterPro" id="IPR030395">
    <property type="entry name" value="GP_PDE_dom"/>
</dbReference>
<accession>A0ABW1XHB2</accession>
<evidence type="ECO:0000313" key="2">
    <source>
        <dbReference type="EMBL" id="MFC6438747.1"/>
    </source>
</evidence>
<dbReference type="SUPFAM" id="SSF51695">
    <property type="entry name" value="PLC-like phosphodiesterases"/>
    <property type="match status" value="1"/>
</dbReference>
<evidence type="ECO:0000259" key="1">
    <source>
        <dbReference type="PROSITE" id="PS51704"/>
    </source>
</evidence>
<name>A0ABW1XHB2_9ALTE</name>
<dbReference type="Proteomes" id="UP001596364">
    <property type="component" value="Unassembled WGS sequence"/>
</dbReference>
<dbReference type="PROSITE" id="PS51704">
    <property type="entry name" value="GP_PDE"/>
    <property type="match status" value="1"/>
</dbReference>
<proteinExistence type="predicted"/>
<organism evidence="2 3">
    <name type="scientific">Pseudobowmanella zhangzhouensis</name>
    <dbReference type="NCBI Taxonomy" id="1537679"/>
    <lineage>
        <taxon>Bacteria</taxon>
        <taxon>Pseudomonadati</taxon>
        <taxon>Pseudomonadota</taxon>
        <taxon>Gammaproteobacteria</taxon>
        <taxon>Alteromonadales</taxon>
        <taxon>Alteromonadaceae</taxon>
    </lineage>
</organism>
<dbReference type="Pfam" id="PF03009">
    <property type="entry name" value="GDPD"/>
    <property type="match status" value="1"/>
</dbReference>
<reference evidence="3" key="1">
    <citation type="journal article" date="2019" name="Int. J. Syst. Evol. Microbiol.">
        <title>The Global Catalogue of Microorganisms (GCM) 10K type strain sequencing project: providing services to taxonomists for standard genome sequencing and annotation.</title>
        <authorList>
            <consortium name="The Broad Institute Genomics Platform"/>
            <consortium name="The Broad Institute Genome Sequencing Center for Infectious Disease"/>
            <person name="Wu L."/>
            <person name="Ma J."/>
        </authorList>
    </citation>
    <scope>NUCLEOTIDE SEQUENCE [LARGE SCALE GENOMIC DNA]</scope>
    <source>
        <strain evidence="3">CGMCC 1.16031</strain>
    </source>
</reference>
<dbReference type="Gene3D" id="3.20.20.190">
    <property type="entry name" value="Phosphatidylinositol (PI) phosphodiesterase"/>
    <property type="match status" value="1"/>
</dbReference>
<keyword evidence="3" id="KW-1185">Reference proteome</keyword>
<comment type="caution">
    <text evidence="2">The sequence shown here is derived from an EMBL/GenBank/DDBJ whole genome shotgun (WGS) entry which is preliminary data.</text>
</comment>
<dbReference type="PANTHER" id="PTHR46211:SF1">
    <property type="entry name" value="GLYCEROPHOSPHODIESTER PHOSPHODIESTERASE, CYTOPLASMIC"/>
    <property type="match status" value="1"/>
</dbReference>
<dbReference type="InterPro" id="IPR017946">
    <property type="entry name" value="PLC-like_Pdiesterase_TIM-brl"/>
</dbReference>
<dbReference type="PANTHER" id="PTHR46211">
    <property type="entry name" value="GLYCEROPHOSPHORYL DIESTER PHOSPHODIESTERASE"/>
    <property type="match status" value="1"/>
</dbReference>
<evidence type="ECO:0000313" key="3">
    <source>
        <dbReference type="Proteomes" id="UP001596364"/>
    </source>
</evidence>
<gene>
    <name evidence="2" type="ORF">ACFP85_01045</name>
</gene>
<feature type="domain" description="GP-PDE" evidence="1">
    <location>
        <begin position="1"/>
        <end position="228"/>
    </location>
</feature>
<sequence length="248" mass="27418">MLIFAHRGASSEAPENTLEAFQIAIERGVDGIEIDVHAVEDELYVIHDRWLHRTTSGSGRVKDQSKAIMALLDAGNGQVVPTLWQTLQCINGACVLNIELKGISDVLPVLQHIDRAVNELDFRLEQFILSSFNHHLLFNVKQLRPSIQIGALTASCPLDYAAFAQQLNAYSVHIDIDCLSADFVFDAHQRGLPVYVYTVDEIEDLDDMAAMGVNGVFTNVPSRALVRRAHHLQTAEAQPSPLSYSSQS</sequence>
<dbReference type="EMBL" id="JBHSUS010000001">
    <property type="protein sequence ID" value="MFC6438747.1"/>
    <property type="molecule type" value="Genomic_DNA"/>
</dbReference>